<reference evidence="2 3" key="1">
    <citation type="journal article" date="2014" name="Genome Announc.">
        <title>Complete genome sequence of Magnetospirillum gryphiswaldense MSR-1.</title>
        <authorList>
            <person name="Wang X."/>
            <person name="Wang Q."/>
            <person name="Zhang W."/>
            <person name="Wang Y."/>
            <person name="Li L."/>
            <person name="Wen T."/>
            <person name="Zhang T."/>
            <person name="Zhang Y."/>
            <person name="Xu J."/>
            <person name="Hu J."/>
            <person name="Li S."/>
            <person name="Liu L."/>
            <person name="Liu J."/>
            <person name="Jiang W."/>
            <person name="Tian J."/>
            <person name="Li Y."/>
            <person name="Schuler D."/>
            <person name="Wang L."/>
            <person name="Li J."/>
        </authorList>
    </citation>
    <scope>NUCLEOTIDE SEQUENCE [LARGE SCALE GENOMIC DNA]</scope>
    <source>
        <strain evidence="3">DSM 6361 / JCM 21280 / NBRC 15271 / MSR-1</strain>
    </source>
</reference>
<dbReference type="EC" id="2.1.2.9" evidence="2"/>
<dbReference type="eggNOG" id="ENOG5033WM1">
    <property type="taxonomic scope" value="Bacteria"/>
</dbReference>
<evidence type="ECO:0000313" key="3">
    <source>
        <dbReference type="Proteomes" id="UP000018922"/>
    </source>
</evidence>
<protein>
    <submittedName>
        <fullName evidence="2">Methionyl-tRNA formyltransferase</fullName>
        <ecNumber evidence="2">2.1.2.9</ecNumber>
    </submittedName>
</protein>
<evidence type="ECO:0000259" key="1">
    <source>
        <dbReference type="Pfam" id="PF00551"/>
    </source>
</evidence>
<dbReference type="EMBL" id="HG794546">
    <property type="protein sequence ID" value="CDL00648.1"/>
    <property type="molecule type" value="Genomic_DNA"/>
</dbReference>
<dbReference type="KEGG" id="mgy:MGMSRv2__3433"/>
<name>V6F827_MAGGM</name>
<dbReference type="Pfam" id="PF00551">
    <property type="entry name" value="Formyl_trans_N"/>
    <property type="match status" value="1"/>
</dbReference>
<dbReference type="AlphaFoldDB" id="V6F827"/>
<accession>V6F827</accession>
<dbReference type="GO" id="GO:0004479">
    <property type="term" value="F:methionyl-tRNA formyltransferase activity"/>
    <property type="evidence" value="ECO:0007669"/>
    <property type="project" value="UniProtKB-EC"/>
</dbReference>
<dbReference type="Gene3D" id="3.40.50.170">
    <property type="entry name" value="Formyl transferase, N-terminal domain"/>
    <property type="match status" value="1"/>
</dbReference>
<dbReference type="Proteomes" id="UP000018922">
    <property type="component" value="Chromosome I"/>
</dbReference>
<dbReference type="STRING" id="1430440.MGMSRv2__3433"/>
<sequence length="235" mass="25341">MRVLFLAAYTSRSRAYAQAMACGGINPDAVLYFGDAGRDVGLDLPVSADAEAQIGASLVDPRITLCETVALAGWPAEHCDAESVNSPELMARIQAHAPDLVIYSGYGGQLIKAEVLALGPFLHVHSGWLPDHRGSTTLYYSWIERGDCAASALLLDPRIDGGPTLLRKRFPPPPPGLDVDHVYDGTIRANVMVDVLQHVRRTGALPTPVPEEGSGSVYYVIHPVLKHLALLQNER</sequence>
<organism evidence="2 3">
    <name type="scientific">Magnetospirillum gryphiswaldense (strain DSM 6361 / JCM 21280 / NBRC 15271 / MSR-1)</name>
    <dbReference type="NCBI Taxonomy" id="431944"/>
    <lineage>
        <taxon>Bacteria</taxon>
        <taxon>Pseudomonadati</taxon>
        <taxon>Pseudomonadota</taxon>
        <taxon>Alphaproteobacteria</taxon>
        <taxon>Rhodospirillales</taxon>
        <taxon>Rhodospirillaceae</taxon>
        <taxon>Magnetospirillum</taxon>
    </lineage>
</organism>
<dbReference type="InterPro" id="IPR002376">
    <property type="entry name" value="Formyl_transf_N"/>
</dbReference>
<gene>
    <name evidence="2" type="ordered locus">MGMSRv2__3433</name>
</gene>
<evidence type="ECO:0000313" key="2">
    <source>
        <dbReference type="EMBL" id="CDL00648.1"/>
    </source>
</evidence>
<dbReference type="InterPro" id="IPR036477">
    <property type="entry name" value="Formyl_transf_N_sf"/>
</dbReference>
<dbReference type="SUPFAM" id="SSF53328">
    <property type="entry name" value="Formyltransferase"/>
    <property type="match status" value="1"/>
</dbReference>
<feature type="domain" description="Formyl transferase N-terminal" evidence="1">
    <location>
        <begin position="77"/>
        <end position="171"/>
    </location>
</feature>
<dbReference type="HOGENOM" id="CLU_1146425_0_0_5"/>
<proteinExistence type="predicted"/>
<keyword evidence="3" id="KW-1185">Reference proteome</keyword>
<keyword evidence="2" id="KW-0808">Transferase</keyword>